<dbReference type="InterPro" id="IPR025558">
    <property type="entry name" value="DUF4283"/>
</dbReference>
<dbReference type="EMBL" id="CP133621">
    <property type="protein sequence ID" value="WMV51868.1"/>
    <property type="molecule type" value="Genomic_DNA"/>
</dbReference>
<organism evidence="2 3">
    <name type="scientific">Solanum verrucosum</name>
    <dbReference type="NCBI Taxonomy" id="315347"/>
    <lineage>
        <taxon>Eukaryota</taxon>
        <taxon>Viridiplantae</taxon>
        <taxon>Streptophyta</taxon>
        <taxon>Embryophyta</taxon>
        <taxon>Tracheophyta</taxon>
        <taxon>Spermatophyta</taxon>
        <taxon>Magnoliopsida</taxon>
        <taxon>eudicotyledons</taxon>
        <taxon>Gunneridae</taxon>
        <taxon>Pentapetalae</taxon>
        <taxon>asterids</taxon>
        <taxon>lamiids</taxon>
        <taxon>Solanales</taxon>
        <taxon>Solanaceae</taxon>
        <taxon>Solanoideae</taxon>
        <taxon>Solaneae</taxon>
        <taxon>Solanum</taxon>
    </lineage>
</organism>
<sequence length="151" mass="17904">MEPYINYVTQGLDNTSFLDEQENPQNHPNFIPITTSDKHRLYMPRKQSLIIKLIGKKIGNSYLQNILQALWQLTEKINLIDLSEDYYLIKLTNPENYEKVLHRGLWFIGSQFVSIRKWEPKFNPSSSQINFSTVWIRLPELPTKFYDINIL</sequence>
<evidence type="ECO:0000259" key="1">
    <source>
        <dbReference type="Pfam" id="PF14111"/>
    </source>
</evidence>
<dbReference type="PANTHER" id="PTHR31286">
    <property type="entry name" value="GLYCINE-RICH CELL WALL STRUCTURAL PROTEIN 1.8-LIKE"/>
    <property type="match status" value="1"/>
</dbReference>
<accession>A0AAF0UV15</accession>
<feature type="domain" description="DUF4283" evidence="1">
    <location>
        <begin position="46"/>
        <end position="125"/>
    </location>
</feature>
<proteinExistence type="predicted"/>
<gene>
    <name evidence="2" type="ORF">MTR67_045253</name>
</gene>
<name>A0AAF0UV15_SOLVR</name>
<reference evidence="2" key="1">
    <citation type="submission" date="2023-08" db="EMBL/GenBank/DDBJ databases">
        <title>A de novo genome assembly of Solanum verrucosum Schlechtendal, a Mexican diploid species geographically isolated from the other diploid A-genome species in potato relatives.</title>
        <authorList>
            <person name="Hosaka K."/>
        </authorList>
    </citation>
    <scope>NUCLEOTIDE SEQUENCE</scope>
    <source>
        <tissue evidence="2">Young leaves</tissue>
    </source>
</reference>
<dbReference type="AlphaFoldDB" id="A0AAF0UV15"/>
<evidence type="ECO:0000313" key="2">
    <source>
        <dbReference type="EMBL" id="WMV51868.1"/>
    </source>
</evidence>
<dbReference type="PANTHER" id="PTHR31286:SF99">
    <property type="entry name" value="DUF4283 DOMAIN-CONTAINING PROTEIN"/>
    <property type="match status" value="1"/>
</dbReference>
<dbReference type="InterPro" id="IPR040256">
    <property type="entry name" value="At4g02000-like"/>
</dbReference>
<dbReference type="Pfam" id="PF14111">
    <property type="entry name" value="DUF4283"/>
    <property type="match status" value="1"/>
</dbReference>
<dbReference type="Proteomes" id="UP001234989">
    <property type="component" value="Chromosome 10"/>
</dbReference>
<keyword evidence="3" id="KW-1185">Reference proteome</keyword>
<protein>
    <recommendedName>
        <fullName evidence="1">DUF4283 domain-containing protein</fullName>
    </recommendedName>
</protein>
<evidence type="ECO:0000313" key="3">
    <source>
        <dbReference type="Proteomes" id="UP001234989"/>
    </source>
</evidence>